<dbReference type="Pfam" id="PF09773">
    <property type="entry name" value="Meckelin"/>
    <property type="match status" value="1"/>
</dbReference>
<evidence type="ECO:0000256" key="1">
    <source>
        <dbReference type="SAM" id="Phobius"/>
    </source>
</evidence>
<feature type="transmembrane region" description="Helical" evidence="1">
    <location>
        <begin position="785"/>
        <end position="805"/>
    </location>
</feature>
<keyword evidence="1" id="KW-1133">Transmembrane helix</keyword>
<dbReference type="GeneID" id="110090762"/>
<keyword evidence="2" id="KW-0732">Signal</keyword>
<keyword evidence="3" id="KW-1185">Reference proteome</keyword>
<dbReference type="PANTHER" id="PTHR21274:SF1">
    <property type="entry name" value="TRANSMEMBRANE PROTEIN 67"/>
    <property type="match status" value="1"/>
</dbReference>
<sequence>MLLLFFCFSLGFFLLYPPRSLAQMTGGIPGSSVLPEKCGTHEFFSLVSAQCVPCGQKLVRSPDGLSCVCVAGLNETKEPPLPSTCPGCGNVAPSTLWESMFLDAAFLDCNNTCNATACQILTNMVILEAFTLENRAYDLYTKAKSQALPKLWYDGTGRPFPTVSFRKSSKMDFKVLKYDVRGRFLGWEDVGGRILQLCSGSQNTLDAAFVFGTSYTRSCTLEVSDLLRSVPEPIFYELFLQFDDEKGNVDLWPIPVDNPAILTNNQAFPNSGVLRRFFLVDGLSGRKANLTNAPASVTLAAELLLSISLPTSNPGANPPFLLTVKYATQSNPGIIQASFSVAYLHDPGTAQQATNIAFGVLGFLALLYALLETSSWARRSRLPNINLMLIVQFFAYFAGSLANIFFIVTLGIGIYWLIVFKGQQVSDVEVMLPAAGSQIETNFIIYVLCALALKTLDVIHILISQLTVSIFLIDWEKPKEKRVLKAGDQGAASSVSAWRTFLIANEWNEIQTHRKVHPSLQLFAVLLLLEVVGLKNLTSRDLSVNLHPEPDAYRAPWSPILRFGIAASVWLAMGLVQVIFSLVLYERFVEDKIHQFVDLCSLSNVSVFILTHRCYGFYIHGRSVHGNADVDMETMHSYLRKEEENLCPLRGLEAHSDVQTFEMLLTDSTRAFYERITLALMEVPQGTHVRPDLNKQRLKSYHALNRFLISFLEHRYKNMDYVVKDKFFLERIMDMEFQEQGDVSILYNDDKALFSRTLFYNHELALLLFETLLFCAVDLGAKDFVLAAIVTFVVQKLLQILRGALGRRNLAEKTLVEKQFLI</sequence>
<feature type="transmembrane region" description="Helical" evidence="1">
    <location>
        <begin position="356"/>
        <end position="377"/>
    </location>
</feature>
<feature type="signal peptide" evidence="2">
    <location>
        <begin position="1"/>
        <end position="22"/>
    </location>
</feature>
<organism evidence="3 4">
    <name type="scientific">Pogona vitticeps</name>
    <name type="common">central bearded dragon</name>
    <dbReference type="NCBI Taxonomy" id="103695"/>
    <lineage>
        <taxon>Eukaryota</taxon>
        <taxon>Metazoa</taxon>
        <taxon>Chordata</taxon>
        <taxon>Craniata</taxon>
        <taxon>Vertebrata</taxon>
        <taxon>Euteleostomi</taxon>
        <taxon>Lepidosauria</taxon>
        <taxon>Squamata</taxon>
        <taxon>Bifurcata</taxon>
        <taxon>Unidentata</taxon>
        <taxon>Episquamata</taxon>
        <taxon>Toxicofera</taxon>
        <taxon>Iguania</taxon>
        <taxon>Acrodonta</taxon>
        <taxon>Agamidae</taxon>
        <taxon>Amphibolurinae</taxon>
        <taxon>Pogona</taxon>
    </lineage>
</organism>
<proteinExistence type="predicted"/>
<reference evidence="4" key="1">
    <citation type="submission" date="2025-08" db="UniProtKB">
        <authorList>
            <consortium name="RefSeq"/>
        </authorList>
    </citation>
    <scope>IDENTIFICATION</scope>
</reference>
<feature type="transmembrane region" description="Helical" evidence="1">
    <location>
        <begin position="559"/>
        <end position="585"/>
    </location>
</feature>
<feature type="chain" id="PRO_5045192716" evidence="2">
    <location>
        <begin position="23"/>
        <end position="822"/>
    </location>
</feature>
<dbReference type="PANTHER" id="PTHR21274">
    <property type="entry name" value="MECKELIN"/>
    <property type="match status" value="1"/>
</dbReference>
<evidence type="ECO:0000313" key="4">
    <source>
        <dbReference type="RefSeq" id="XP_072836602.1"/>
    </source>
</evidence>
<keyword evidence="1" id="KW-0812">Transmembrane</keyword>
<protein>
    <submittedName>
        <fullName evidence="4">Meckelin-like isoform X1</fullName>
    </submittedName>
</protein>
<dbReference type="Proteomes" id="UP001652642">
    <property type="component" value="Chromosome 10"/>
</dbReference>
<feature type="transmembrane region" description="Helical" evidence="1">
    <location>
        <begin position="389"/>
        <end position="418"/>
    </location>
</feature>
<feature type="transmembrane region" description="Helical" evidence="1">
    <location>
        <begin position="443"/>
        <end position="473"/>
    </location>
</feature>
<dbReference type="RefSeq" id="XP_072836602.1">
    <property type="nucleotide sequence ID" value="XM_072980501.1"/>
</dbReference>
<evidence type="ECO:0000256" key="2">
    <source>
        <dbReference type="SAM" id="SignalP"/>
    </source>
</evidence>
<gene>
    <name evidence="4" type="primary">LOC110090762</name>
</gene>
<accession>A0ABM5ETX3</accession>
<dbReference type="InterPro" id="IPR019170">
    <property type="entry name" value="Meckelin"/>
</dbReference>
<evidence type="ECO:0000313" key="3">
    <source>
        <dbReference type="Proteomes" id="UP001652642"/>
    </source>
</evidence>
<keyword evidence="1" id="KW-0472">Membrane</keyword>
<feature type="transmembrane region" description="Helical" evidence="1">
    <location>
        <begin position="758"/>
        <end position="779"/>
    </location>
</feature>
<name>A0ABM5ETX3_9SAUR</name>